<keyword evidence="3" id="KW-1185">Reference proteome</keyword>
<evidence type="ECO:0000256" key="1">
    <source>
        <dbReference type="SAM" id="MobiDB-lite"/>
    </source>
</evidence>
<feature type="compositionally biased region" description="Basic and acidic residues" evidence="1">
    <location>
        <begin position="154"/>
        <end position="168"/>
    </location>
</feature>
<evidence type="ECO:0008006" key="4">
    <source>
        <dbReference type="Google" id="ProtNLM"/>
    </source>
</evidence>
<organism evidence="2 3">
    <name type="scientific">Anopheles maculatus</name>
    <dbReference type="NCBI Taxonomy" id="74869"/>
    <lineage>
        <taxon>Eukaryota</taxon>
        <taxon>Metazoa</taxon>
        <taxon>Ecdysozoa</taxon>
        <taxon>Arthropoda</taxon>
        <taxon>Hexapoda</taxon>
        <taxon>Insecta</taxon>
        <taxon>Pterygota</taxon>
        <taxon>Neoptera</taxon>
        <taxon>Endopterygota</taxon>
        <taxon>Diptera</taxon>
        <taxon>Nematocera</taxon>
        <taxon>Culicoidea</taxon>
        <taxon>Culicidae</taxon>
        <taxon>Anophelinae</taxon>
        <taxon>Anopheles</taxon>
        <taxon>Anopheles maculatus group</taxon>
    </lineage>
</organism>
<sequence>MLRTIEEMQRFEEQLKDVEYRTKLHSAIIDTLKSELDGSKRMDRMFSLLFDTVLHTQLSWSVQFGKEPLRSYINITKLFEFIATTTGHSANVEEVVTFFKHKLDTSNVPSTKAIEPLKPTTSVSVVVNNNSNTFLTIENVPETSGTQPISAVECKAEPDVSMESRDEESNQSSTDNPGTSSGPSQRKTFITSMDKMDRFEKQLSDKKIQQQVYKWVDKTFGHEPDMEKRLQQLLNRLMDVRVFQHFKWKVHAGGHRRMIEYPNFIGLFEHACRTVEGDTAVLNTELVAKFFNKQLAYTQQRKRQYKLAKTNEHTFKLANKEKTWNDLAMPYILVEIPDPAGGTELLAVPATWIQRQEDGPAYVYWPCVRNIRKLNALFEDEYSTPSVLWERHECEILCRNIPSLASADKMIETMEMEYYQSNSAIPSKGSAPVGQPNIRATQELQTNRPRSETNYRSKDNVQKLLSCINKQLADSDPLGDVKPCPQLLDLMNELK</sequence>
<protein>
    <recommendedName>
        <fullName evidence="4">DUF4806 domain-containing protein</fullName>
    </recommendedName>
</protein>
<reference evidence="2" key="2">
    <citation type="submission" date="2020-05" db="UniProtKB">
        <authorList>
            <consortium name="EnsemblMetazoa"/>
        </authorList>
    </citation>
    <scope>IDENTIFICATION</scope>
    <source>
        <strain evidence="2">maculatus3</strain>
    </source>
</reference>
<reference evidence="3" key="1">
    <citation type="submission" date="2013-09" db="EMBL/GenBank/DDBJ databases">
        <title>The Genome Sequence of Anopheles maculatus species B.</title>
        <authorList>
            <consortium name="The Broad Institute Genomics Platform"/>
            <person name="Neafsey D.E."/>
            <person name="Besansky N."/>
            <person name="Howell P."/>
            <person name="Walton C."/>
            <person name="Young S.K."/>
            <person name="Zeng Q."/>
            <person name="Gargeya S."/>
            <person name="Fitzgerald M."/>
            <person name="Haas B."/>
            <person name="Abouelleil A."/>
            <person name="Allen A.W."/>
            <person name="Alvarado L."/>
            <person name="Arachchi H.M."/>
            <person name="Berlin A.M."/>
            <person name="Chapman S.B."/>
            <person name="Gainer-Dewar J."/>
            <person name="Goldberg J."/>
            <person name="Griggs A."/>
            <person name="Gujja S."/>
            <person name="Hansen M."/>
            <person name="Howarth C."/>
            <person name="Imamovic A."/>
            <person name="Ireland A."/>
            <person name="Larimer J."/>
            <person name="McCowan C."/>
            <person name="Murphy C."/>
            <person name="Pearson M."/>
            <person name="Poon T.W."/>
            <person name="Priest M."/>
            <person name="Roberts A."/>
            <person name="Saif S."/>
            <person name="Shea T."/>
            <person name="Sisk P."/>
            <person name="Sykes S."/>
            <person name="Wortman J."/>
            <person name="Nusbaum C."/>
            <person name="Birren B."/>
        </authorList>
    </citation>
    <scope>NUCLEOTIDE SEQUENCE [LARGE SCALE GENOMIC DNA]</scope>
    <source>
        <strain evidence="3">maculatus3</strain>
    </source>
</reference>
<proteinExistence type="predicted"/>
<feature type="compositionally biased region" description="Polar residues" evidence="1">
    <location>
        <begin position="170"/>
        <end position="187"/>
    </location>
</feature>
<accession>A0A182T6L1</accession>
<dbReference type="AlphaFoldDB" id="A0A182T6L1"/>
<dbReference type="EnsemblMetazoa" id="AMAM020693-RA">
    <property type="protein sequence ID" value="AMAM020693-PA"/>
    <property type="gene ID" value="AMAM020693"/>
</dbReference>
<dbReference type="Proteomes" id="UP000075901">
    <property type="component" value="Unassembled WGS sequence"/>
</dbReference>
<evidence type="ECO:0000313" key="3">
    <source>
        <dbReference type="Proteomes" id="UP000075901"/>
    </source>
</evidence>
<dbReference type="VEuPathDB" id="VectorBase:AMAM020693"/>
<evidence type="ECO:0000313" key="2">
    <source>
        <dbReference type="EnsemblMetazoa" id="AMAM020693-PA"/>
    </source>
</evidence>
<name>A0A182T6L1_9DIPT</name>
<feature type="region of interest" description="Disordered" evidence="1">
    <location>
        <begin position="145"/>
        <end position="187"/>
    </location>
</feature>